<accession>A0AAV1RCU6</accession>
<evidence type="ECO:0000256" key="4">
    <source>
        <dbReference type="ARBA" id="ARBA00023242"/>
    </source>
</evidence>
<evidence type="ECO:0000313" key="8">
    <source>
        <dbReference type="Proteomes" id="UP001314170"/>
    </source>
</evidence>
<comment type="subcellular location">
    <subcellularLocation>
        <location evidence="1">Nucleus</location>
    </subcellularLocation>
</comment>
<keyword evidence="8" id="KW-1185">Reference proteome</keyword>
<feature type="region of interest" description="SAW" evidence="5">
    <location>
        <begin position="719"/>
        <end position="794"/>
    </location>
</feature>
<feature type="compositionally biased region" description="Low complexity" evidence="6">
    <location>
        <begin position="89"/>
        <end position="104"/>
    </location>
</feature>
<proteinExistence type="inferred from homology"/>
<feature type="compositionally biased region" description="Polar residues" evidence="6">
    <location>
        <begin position="389"/>
        <end position="399"/>
    </location>
</feature>
<feature type="region of interest" description="Disordered" evidence="6">
    <location>
        <begin position="305"/>
        <end position="356"/>
    </location>
</feature>
<evidence type="ECO:0000256" key="1">
    <source>
        <dbReference type="ARBA" id="ARBA00004123"/>
    </source>
</evidence>
<organism evidence="7 8">
    <name type="scientific">Dovyalis caffra</name>
    <dbReference type="NCBI Taxonomy" id="77055"/>
    <lineage>
        <taxon>Eukaryota</taxon>
        <taxon>Viridiplantae</taxon>
        <taxon>Streptophyta</taxon>
        <taxon>Embryophyta</taxon>
        <taxon>Tracheophyta</taxon>
        <taxon>Spermatophyta</taxon>
        <taxon>Magnoliopsida</taxon>
        <taxon>eudicotyledons</taxon>
        <taxon>Gunneridae</taxon>
        <taxon>Pentapetalae</taxon>
        <taxon>rosids</taxon>
        <taxon>fabids</taxon>
        <taxon>Malpighiales</taxon>
        <taxon>Salicaceae</taxon>
        <taxon>Flacourtieae</taxon>
        <taxon>Dovyalis</taxon>
    </lineage>
</organism>
<keyword evidence="2" id="KW-0805">Transcription regulation</keyword>
<dbReference type="PANTHER" id="PTHR31636">
    <property type="entry name" value="OSJNBA0084A10.13 PROTEIN-RELATED"/>
    <property type="match status" value="1"/>
</dbReference>
<feature type="region of interest" description="Disordered" evidence="6">
    <location>
        <begin position="150"/>
        <end position="208"/>
    </location>
</feature>
<feature type="region of interest" description="VHIID" evidence="5">
    <location>
        <begin position="499"/>
        <end position="564"/>
    </location>
</feature>
<evidence type="ECO:0000256" key="5">
    <source>
        <dbReference type="PROSITE-ProRule" id="PRU01191"/>
    </source>
</evidence>
<evidence type="ECO:0000256" key="6">
    <source>
        <dbReference type="SAM" id="MobiDB-lite"/>
    </source>
</evidence>
<dbReference type="InterPro" id="IPR005202">
    <property type="entry name" value="TF_GRAS"/>
</dbReference>
<evidence type="ECO:0000256" key="3">
    <source>
        <dbReference type="ARBA" id="ARBA00023163"/>
    </source>
</evidence>
<comment type="caution">
    <text evidence="5">Lacks conserved residue(s) required for the propagation of feature annotation.</text>
</comment>
<dbReference type="GO" id="GO:0005634">
    <property type="term" value="C:nucleus"/>
    <property type="evidence" value="ECO:0007669"/>
    <property type="project" value="UniProtKB-SubCell"/>
</dbReference>
<feature type="short sequence motif" description="VHIID" evidence="5">
    <location>
        <begin position="530"/>
        <end position="534"/>
    </location>
</feature>
<dbReference type="Pfam" id="PF03514">
    <property type="entry name" value="GRAS"/>
    <property type="match status" value="1"/>
</dbReference>
<evidence type="ECO:0000313" key="7">
    <source>
        <dbReference type="EMBL" id="CAK7331508.1"/>
    </source>
</evidence>
<gene>
    <name evidence="7" type="ORF">DCAF_LOCUS8505</name>
</gene>
<name>A0AAV1RCU6_9ROSI</name>
<feature type="compositionally biased region" description="Basic and acidic residues" evidence="6">
    <location>
        <begin position="308"/>
        <end position="327"/>
    </location>
</feature>
<feature type="compositionally biased region" description="Low complexity" evidence="6">
    <location>
        <begin position="175"/>
        <end position="199"/>
    </location>
</feature>
<feature type="region of interest" description="Leucine repeat II (LRII)" evidence="5">
    <location>
        <begin position="580"/>
        <end position="612"/>
    </location>
</feature>
<evidence type="ECO:0000256" key="2">
    <source>
        <dbReference type="ARBA" id="ARBA00023015"/>
    </source>
</evidence>
<dbReference type="Proteomes" id="UP001314170">
    <property type="component" value="Unassembled WGS sequence"/>
</dbReference>
<comment type="caution">
    <text evidence="7">The sequence shown here is derived from an EMBL/GenBank/DDBJ whole genome shotgun (WGS) entry which is preliminary data.</text>
</comment>
<feature type="region of interest" description="Disordered" evidence="6">
    <location>
        <begin position="387"/>
        <end position="413"/>
    </location>
</feature>
<keyword evidence="3" id="KW-0804">Transcription</keyword>
<dbReference type="AlphaFoldDB" id="A0AAV1RCU6"/>
<feature type="compositionally biased region" description="Basic and acidic residues" evidence="6">
    <location>
        <begin position="337"/>
        <end position="349"/>
    </location>
</feature>
<feature type="region of interest" description="Disordered" evidence="6">
    <location>
        <begin position="75"/>
        <end position="111"/>
    </location>
</feature>
<dbReference type="EMBL" id="CAWUPB010000913">
    <property type="protein sequence ID" value="CAK7331508.1"/>
    <property type="molecule type" value="Genomic_DNA"/>
</dbReference>
<keyword evidence="4" id="KW-0539">Nucleus</keyword>
<dbReference type="PROSITE" id="PS50985">
    <property type="entry name" value="GRAS"/>
    <property type="match status" value="1"/>
</dbReference>
<sequence>MDQNYTGFSDYQNDSQFDETIVFPYSDQYTNMEHGLEFNIPSPDLSFLNLPFDPPDPVPDNFDLSLNLSPEGESFVPSMNLNPDGGALDPSSAWSPEAEASSPSEDSDSSDPLLKYISQMLMEENMEDKPHMFHDHFALSATEKSLYDALGGQHLPSHNSPLSYVNHESPDSNISGSGSNCGDNTSNSTSTSTTSGTTDSAKEPQWLGGDVDVGGLNPYFLSTSLPGDNHLQSNLQPNLQFSVNPSNGFTNMGDSLMGSSAGEMVQNMFSDMESVLQFNRGVEEASKFLPSASQLVIDLETNASSTWQKEEAPRVMVKEEKSERDSSPDGSRGRKNHEREDSDLEEGRSNKQSAVYVEESELSEMFDKVLLWTGGKCCGDDADRDVACKSSQPDKQSNGSSGGKTRAKRQNKKKETVDLRTLLILCAQAVSANDFRTANELLKQIRQHSSPIGDGTQRLAHFFANGLEARLAGSGNGAPNFFSSITSKRTTAADMLKAYKTQLQACPFKKLSIFFAIKTILHAAEKTTTLHIVDFGVLYGFQWPFLIQQLSLLPNGPPKLRLTGIELPQHGFRPSERIEETGRRLAKYCERFKVPFEYNPIIAQNWEKIPIADLKINRNEVLAVNCICRFKNLFDETVEVDCPKNAILNLIRKMNPDIFVHTIISGSYNAPFFLTRFREALFHFSSLFDMFDSTLPREDQERMMFEREFYGQDAMNVVACEGQERVERPETYKQWHARTVSAGFKPLPLNQELMTKFRGKLKTWYHKDFVIDEDNCWMLQGWKGRIIYASSCWVPT</sequence>
<protein>
    <submittedName>
        <fullName evidence="7">Uncharacterized protein</fullName>
    </submittedName>
</protein>
<comment type="similarity">
    <text evidence="5">Belongs to the GRAS family.</text>
</comment>
<reference evidence="7 8" key="1">
    <citation type="submission" date="2024-01" db="EMBL/GenBank/DDBJ databases">
        <authorList>
            <person name="Waweru B."/>
        </authorList>
    </citation>
    <scope>NUCLEOTIDE SEQUENCE [LARGE SCALE GENOMIC DNA]</scope>
</reference>